<evidence type="ECO:0008006" key="8">
    <source>
        <dbReference type="Google" id="ProtNLM"/>
    </source>
</evidence>
<dbReference type="STRING" id="4829.A0A163LSJ7"/>
<dbReference type="Gene3D" id="1.20.120.350">
    <property type="entry name" value="Voltage-gated potassium channels. Chain C"/>
    <property type="match status" value="1"/>
</dbReference>
<name>A0A163LSJ7_ABSGL</name>
<dbReference type="Proteomes" id="UP000078561">
    <property type="component" value="Unassembled WGS sequence"/>
</dbReference>
<dbReference type="OrthoDB" id="429183at2759"/>
<dbReference type="GO" id="GO:0016020">
    <property type="term" value="C:membrane"/>
    <property type="evidence" value="ECO:0007669"/>
    <property type="project" value="UniProtKB-SubCell"/>
</dbReference>
<keyword evidence="7" id="KW-1185">Reference proteome</keyword>
<evidence type="ECO:0000256" key="1">
    <source>
        <dbReference type="ARBA" id="ARBA00004141"/>
    </source>
</evidence>
<dbReference type="InParanoid" id="A0A163LSJ7"/>
<accession>A0A163LSJ7</accession>
<reference evidence="6" key="1">
    <citation type="submission" date="2016-04" db="EMBL/GenBank/DDBJ databases">
        <authorList>
            <person name="Evans L.H."/>
            <person name="Alamgir A."/>
            <person name="Owens N."/>
            <person name="Weber N.D."/>
            <person name="Virtaneva K."/>
            <person name="Barbian K."/>
            <person name="Babar A."/>
            <person name="Rosenke K."/>
        </authorList>
    </citation>
    <scope>NUCLEOTIDE SEQUENCE [LARGE SCALE GENOMIC DNA]</scope>
    <source>
        <strain evidence="6">CBS 101.48</strain>
    </source>
</reference>
<keyword evidence="2 5" id="KW-0812">Transmembrane</keyword>
<protein>
    <recommendedName>
        <fullName evidence="8">Ion transport domain-containing protein</fullName>
    </recommendedName>
</protein>
<sequence>MIIEVSIRLLALRRVFWHSIWNVIDILLVGLCVITLIVLTTGCSATERTEAIFDSALLVIRNCFQFFRLYRMAKRNKSSIYVKSTRIDFSNLPSERPPSIEFLRDERLRQSFLLEDDPDYEQDRF</sequence>
<evidence type="ECO:0000256" key="4">
    <source>
        <dbReference type="ARBA" id="ARBA00023136"/>
    </source>
</evidence>
<dbReference type="AlphaFoldDB" id="A0A163LSJ7"/>
<dbReference type="InterPro" id="IPR027359">
    <property type="entry name" value="Volt_channel_dom_sf"/>
</dbReference>
<keyword evidence="4 5" id="KW-0472">Membrane</keyword>
<evidence type="ECO:0000256" key="5">
    <source>
        <dbReference type="SAM" id="Phobius"/>
    </source>
</evidence>
<evidence type="ECO:0000256" key="3">
    <source>
        <dbReference type="ARBA" id="ARBA00022989"/>
    </source>
</evidence>
<evidence type="ECO:0000313" key="7">
    <source>
        <dbReference type="Proteomes" id="UP000078561"/>
    </source>
</evidence>
<evidence type="ECO:0000256" key="2">
    <source>
        <dbReference type="ARBA" id="ARBA00022692"/>
    </source>
</evidence>
<gene>
    <name evidence="6" type="primary">ABSGL_01573.1 scaffold 1725</name>
</gene>
<evidence type="ECO:0000313" key="6">
    <source>
        <dbReference type="EMBL" id="SAL96198.1"/>
    </source>
</evidence>
<dbReference type="PANTHER" id="PTHR38483">
    <property type="entry name" value="CHROMOSOME 1, WHOLE GENOME SHOTGUN SEQUENCE"/>
    <property type="match status" value="1"/>
</dbReference>
<comment type="subcellular location">
    <subcellularLocation>
        <location evidence="1">Membrane</location>
        <topology evidence="1">Multi-pass membrane protein</topology>
    </subcellularLocation>
</comment>
<dbReference type="PANTHER" id="PTHR38483:SF1">
    <property type="entry name" value="ION TRANSPORT DOMAIN-CONTAINING PROTEIN"/>
    <property type="match status" value="1"/>
</dbReference>
<proteinExistence type="predicted"/>
<keyword evidence="3 5" id="KW-1133">Transmembrane helix</keyword>
<organism evidence="6">
    <name type="scientific">Absidia glauca</name>
    <name type="common">Pin mould</name>
    <dbReference type="NCBI Taxonomy" id="4829"/>
    <lineage>
        <taxon>Eukaryota</taxon>
        <taxon>Fungi</taxon>
        <taxon>Fungi incertae sedis</taxon>
        <taxon>Mucoromycota</taxon>
        <taxon>Mucoromycotina</taxon>
        <taxon>Mucoromycetes</taxon>
        <taxon>Mucorales</taxon>
        <taxon>Cunninghamellaceae</taxon>
        <taxon>Absidia</taxon>
    </lineage>
</organism>
<dbReference type="EMBL" id="LT550732">
    <property type="protein sequence ID" value="SAL96198.1"/>
    <property type="molecule type" value="Genomic_DNA"/>
</dbReference>
<feature type="transmembrane region" description="Helical" evidence="5">
    <location>
        <begin position="20"/>
        <end position="39"/>
    </location>
</feature>